<dbReference type="Pfam" id="PF14337">
    <property type="entry name" value="Abi_alpha"/>
    <property type="match status" value="1"/>
</dbReference>
<evidence type="ECO:0000313" key="2">
    <source>
        <dbReference type="Proteomes" id="UP001253595"/>
    </source>
</evidence>
<name>A0ABU1UTT6_9GAMM</name>
<dbReference type="Proteomes" id="UP001253595">
    <property type="component" value="Unassembled WGS sequence"/>
</dbReference>
<keyword evidence="2" id="KW-1185">Reference proteome</keyword>
<organism evidence="1 2">
    <name type="scientific">Cellvibrio fibrivorans</name>
    <dbReference type="NCBI Taxonomy" id="126350"/>
    <lineage>
        <taxon>Bacteria</taxon>
        <taxon>Pseudomonadati</taxon>
        <taxon>Pseudomonadota</taxon>
        <taxon>Gammaproteobacteria</taxon>
        <taxon>Cellvibrionales</taxon>
        <taxon>Cellvibrionaceae</taxon>
        <taxon>Cellvibrio</taxon>
    </lineage>
</organism>
<sequence length="130" mass="15240">MDYKNEDRCIVLSPQEALLFISFNKVGSINLLQEKDAYSSYRNPSIESQFLSYCKELGFAECHYAQLWLENLQRLKLVVLQEYSEASYRAPDFDSPPPEVVNKTDRYLELTEYGRMFFDACTPMDEIRNP</sequence>
<dbReference type="RefSeq" id="WP_310068429.1">
    <property type="nucleotide sequence ID" value="NZ_JAVDVX010000001.1"/>
</dbReference>
<evidence type="ECO:0000313" key="1">
    <source>
        <dbReference type="EMBL" id="MDR7088594.1"/>
    </source>
</evidence>
<proteinExistence type="predicted"/>
<reference evidence="1 2" key="1">
    <citation type="submission" date="2023-07" db="EMBL/GenBank/DDBJ databases">
        <title>Sorghum-associated microbial communities from plants grown in Nebraska, USA.</title>
        <authorList>
            <person name="Schachtman D."/>
        </authorList>
    </citation>
    <scope>NUCLEOTIDE SEQUENCE [LARGE SCALE GENOMIC DNA]</scope>
    <source>
        <strain evidence="1 2">BE190</strain>
    </source>
</reference>
<protein>
    <submittedName>
        <fullName evidence="1">Uncharacterized protein</fullName>
    </submittedName>
</protein>
<gene>
    <name evidence="1" type="ORF">J2X05_000597</name>
</gene>
<comment type="caution">
    <text evidence="1">The sequence shown here is derived from an EMBL/GenBank/DDBJ whole genome shotgun (WGS) entry which is preliminary data.</text>
</comment>
<accession>A0ABU1UTT6</accession>
<dbReference type="InterPro" id="IPR025506">
    <property type="entry name" value="Abi_alpha"/>
</dbReference>
<dbReference type="EMBL" id="JAVDVX010000001">
    <property type="protein sequence ID" value="MDR7088594.1"/>
    <property type="molecule type" value="Genomic_DNA"/>
</dbReference>